<dbReference type="Proteomes" id="UP001183643">
    <property type="component" value="Unassembled WGS sequence"/>
</dbReference>
<gene>
    <name evidence="9" type="ORF">J2S41_003407</name>
</gene>
<dbReference type="GO" id="GO:0004222">
    <property type="term" value="F:metalloendopeptidase activity"/>
    <property type="evidence" value="ECO:0007669"/>
    <property type="project" value="InterPro"/>
</dbReference>
<keyword evidence="8" id="KW-0472">Membrane</keyword>
<proteinExistence type="inferred from homology"/>
<dbReference type="EMBL" id="JAVDYB010000001">
    <property type="protein sequence ID" value="MDR7276629.1"/>
    <property type="molecule type" value="Genomic_DNA"/>
</dbReference>
<evidence type="ECO:0000256" key="4">
    <source>
        <dbReference type="ARBA" id="ARBA00019129"/>
    </source>
</evidence>
<dbReference type="RefSeq" id="WP_310368850.1">
    <property type="nucleotide sequence ID" value="NZ_JAVDYB010000001.1"/>
</dbReference>
<comment type="catalytic activity">
    <reaction evidence="1">
        <text>Hydrolyzes proteins with a preference for Tyr or Phe in the P1' position. Has no action on amino-acid p-nitroanilides.</text>
        <dbReference type="EC" id="3.4.24.77"/>
    </reaction>
</comment>
<organism evidence="9 10">
    <name type="scientific">Catenuloplanes atrovinosus</name>
    <dbReference type="NCBI Taxonomy" id="137266"/>
    <lineage>
        <taxon>Bacteria</taxon>
        <taxon>Bacillati</taxon>
        <taxon>Actinomycetota</taxon>
        <taxon>Actinomycetes</taxon>
        <taxon>Micromonosporales</taxon>
        <taxon>Micromonosporaceae</taxon>
        <taxon>Catenuloplanes</taxon>
    </lineage>
</organism>
<dbReference type="GO" id="GO:0008270">
    <property type="term" value="F:zinc ion binding"/>
    <property type="evidence" value="ECO:0007669"/>
    <property type="project" value="InterPro"/>
</dbReference>
<comment type="similarity">
    <text evidence="2">Belongs to the peptidase M7 family.</text>
</comment>
<keyword evidence="6" id="KW-0482">Metalloprotease</keyword>
<accession>A0AAE4CB96</accession>
<keyword evidence="9" id="KW-0378">Hydrolase</keyword>
<dbReference type="InterPro" id="IPR000013">
    <property type="entry name" value="Peptidase_M7"/>
</dbReference>
<keyword evidence="8" id="KW-0812">Transmembrane</keyword>
<evidence type="ECO:0000313" key="10">
    <source>
        <dbReference type="Proteomes" id="UP001183643"/>
    </source>
</evidence>
<keyword evidence="8" id="KW-1133">Transmembrane helix</keyword>
<dbReference type="Pfam" id="PF02031">
    <property type="entry name" value="Peptidase_M7"/>
    <property type="match status" value="1"/>
</dbReference>
<evidence type="ECO:0000256" key="1">
    <source>
        <dbReference type="ARBA" id="ARBA00000612"/>
    </source>
</evidence>
<sequence>MTDDLLPPGTGRSAYTSWRGRVATLAVAVAAAGLLVAGIAGAPPSHADPAGPPPVTVPIDFLAAGSSVDAGREAIAIWNRAVPSIRFVEQSTPATLSVEEIETPDGHQSRVDPVGLGMGLIYIDVTDARRYGAVRVLVHELGHMLSLGDLQREDCTKVMALPQPECTNTEPDAEERAAVTEFFRHHQLGDTMPGWELPPSGGLVRGL</sequence>
<dbReference type="EC" id="3.4.24.77" evidence="3"/>
<evidence type="ECO:0000256" key="7">
    <source>
        <dbReference type="ARBA" id="ARBA00029927"/>
    </source>
</evidence>
<evidence type="ECO:0000256" key="5">
    <source>
        <dbReference type="ARBA" id="ARBA00022723"/>
    </source>
</evidence>
<evidence type="ECO:0000256" key="6">
    <source>
        <dbReference type="ARBA" id="ARBA00023049"/>
    </source>
</evidence>
<keyword evidence="6" id="KW-0645">Protease</keyword>
<evidence type="ECO:0000256" key="8">
    <source>
        <dbReference type="SAM" id="Phobius"/>
    </source>
</evidence>
<protein>
    <recommendedName>
        <fullName evidence="4">Extracellular small neutral protease</fullName>
        <ecNumber evidence="3">3.4.24.77</ecNumber>
    </recommendedName>
    <alternativeName>
        <fullName evidence="7">Snapalysin</fullName>
    </alternativeName>
</protein>
<evidence type="ECO:0000256" key="2">
    <source>
        <dbReference type="ARBA" id="ARBA00006571"/>
    </source>
</evidence>
<reference evidence="9" key="1">
    <citation type="submission" date="2023-07" db="EMBL/GenBank/DDBJ databases">
        <title>Sequencing the genomes of 1000 actinobacteria strains.</title>
        <authorList>
            <person name="Klenk H.-P."/>
        </authorList>
    </citation>
    <scope>NUCLEOTIDE SEQUENCE</scope>
    <source>
        <strain evidence="9">DSM 44707</strain>
    </source>
</reference>
<evidence type="ECO:0000256" key="3">
    <source>
        <dbReference type="ARBA" id="ARBA00012325"/>
    </source>
</evidence>
<evidence type="ECO:0000313" key="9">
    <source>
        <dbReference type="EMBL" id="MDR7276629.1"/>
    </source>
</evidence>
<dbReference type="GO" id="GO:0006508">
    <property type="term" value="P:proteolysis"/>
    <property type="evidence" value="ECO:0007669"/>
    <property type="project" value="InterPro"/>
</dbReference>
<dbReference type="PRINTS" id="PR00787">
    <property type="entry name" value="NEUTRALPTASE"/>
</dbReference>
<feature type="transmembrane region" description="Helical" evidence="8">
    <location>
        <begin position="22"/>
        <end position="42"/>
    </location>
</feature>
<dbReference type="Gene3D" id="3.40.390.10">
    <property type="entry name" value="Collagenase (Catalytic Domain)"/>
    <property type="match status" value="1"/>
</dbReference>
<dbReference type="AlphaFoldDB" id="A0AAE4CB96"/>
<dbReference type="GO" id="GO:0005576">
    <property type="term" value="C:extracellular region"/>
    <property type="evidence" value="ECO:0007669"/>
    <property type="project" value="InterPro"/>
</dbReference>
<name>A0AAE4CB96_9ACTN</name>
<keyword evidence="5" id="KW-0479">Metal-binding</keyword>
<dbReference type="InterPro" id="IPR024079">
    <property type="entry name" value="MetalloPept_cat_dom_sf"/>
</dbReference>
<dbReference type="SUPFAM" id="SSF55486">
    <property type="entry name" value="Metalloproteases ('zincins'), catalytic domain"/>
    <property type="match status" value="1"/>
</dbReference>
<comment type="caution">
    <text evidence="9">The sequence shown here is derived from an EMBL/GenBank/DDBJ whole genome shotgun (WGS) entry which is preliminary data.</text>
</comment>
<keyword evidence="10" id="KW-1185">Reference proteome</keyword>